<dbReference type="EMBL" id="FOEF01000044">
    <property type="protein sequence ID" value="SEP54349.1"/>
    <property type="molecule type" value="Genomic_DNA"/>
</dbReference>
<dbReference type="STRING" id="394193.SAMN04489732_1447"/>
<dbReference type="AlphaFoldDB" id="A0A1H8YQD9"/>
<accession>A0A1H8YQD9</accession>
<gene>
    <name evidence="1" type="ORF">SAMN04489732_1447</name>
</gene>
<sequence>MSTGVLVDADRLAAVVSALPGVAGLHGGRFGEISTFLPGRRIRGVRVRDDLVTIGVVARDPAAVPRLGDEVRAALGPLGRPVDVWVGDVADPAATSREEKKS</sequence>
<reference evidence="1 2" key="1">
    <citation type="submission" date="2016-10" db="EMBL/GenBank/DDBJ databases">
        <authorList>
            <person name="de Groot N.N."/>
        </authorList>
    </citation>
    <scope>NUCLEOTIDE SEQUENCE [LARGE SCALE GENOMIC DNA]</scope>
    <source>
        <strain evidence="1 2">DSM 44993</strain>
    </source>
</reference>
<evidence type="ECO:0000313" key="1">
    <source>
        <dbReference type="EMBL" id="SEP54349.1"/>
    </source>
</evidence>
<organism evidence="1 2">
    <name type="scientific">Amycolatopsis saalfeldensis</name>
    <dbReference type="NCBI Taxonomy" id="394193"/>
    <lineage>
        <taxon>Bacteria</taxon>
        <taxon>Bacillati</taxon>
        <taxon>Actinomycetota</taxon>
        <taxon>Actinomycetes</taxon>
        <taxon>Pseudonocardiales</taxon>
        <taxon>Pseudonocardiaceae</taxon>
        <taxon>Amycolatopsis</taxon>
    </lineage>
</organism>
<proteinExistence type="predicted"/>
<protein>
    <recommendedName>
        <fullName evidence="3">Asp23/Gls24 family envelope stress response protein</fullName>
    </recommendedName>
</protein>
<evidence type="ECO:0008006" key="3">
    <source>
        <dbReference type="Google" id="ProtNLM"/>
    </source>
</evidence>
<keyword evidence="2" id="KW-1185">Reference proteome</keyword>
<dbReference type="OrthoDB" id="5195799at2"/>
<dbReference type="Proteomes" id="UP000198582">
    <property type="component" value="Unassembled WGS sequence"/>
</dbReference>
<name>A0A1H8YQD9_9PSEU</name>
<evidence type="ECO:0000313" key="2">
    <source>
        <dbReference type="Proteomes" id="UP000198582"/>
    </source>
</evidence>